<comment type="caution">
    <text evidence="1">The sequence shown here is derived from an EMBL/GenBank/DDBJ whole genome shotgun (WGS) entry which is preliminary data.</text>
</comment>
<reference evidence="1 2" key="1">
    <citation type="submission" date="2018-02" db="EMBL/GenBank/DDBJ databases">
        <title>Comparative genomes isolates from brazilian mangrove.</title>
        <authorList>
            <person name="Araujo J.E."/>
            <person name="Taketani R.G."/>
            <person name="Silva M.C.P."/>
            <person name="Loureco M.V."/>
            <person name="Andreote F.D."/>
        </authorList>
    </citation>
    <scope>NUCLEOTIDE SEQUENCE [LARGE SCALE GENOMIC DNA]</scope>
    <source>
        <strain evidence="1 2">HEX-2 MGV</strain>
    </source>
</reference>
<evidence type="ECO:0000313" key="2">
    <source>
        <dbReference type="Proteomes" id="UP000240009"/>
    </source>
</evidence>
<evidence type="ECO:0000313" key="1">
    <source>
        <dbReference type="EMBL" id="PQO25444.1"/>
    </source>
</evidence>
<proteinExistence type="predicted"/>
<gene>
    <name evidence="1" type="ORF">C5Y96_24185</name>
</gene>
<dbReference type="EMBL" id="PUIA01000081">
    <property type="protein sequence ID" value="PQO25444.1"/>
    <property type="molecule type" value="Genomic_DNA"/>
</dbReference>
<dbReference type="AlphaFoldDB" id="A0A2S8F0K3"/>
<protein>
    <submittedName>
        <fullName evidence="1">Uncharacterized protein</fullName>
    </submittedName>
</protein>
<sequence length="107" mass="11835">MLIPPAIRNRVLLGEPVVDTVRSPDRKPIFGYETFGDGAMGSCMTNSAILAKSYLSCLFCRTAHAHTASRKKVCQTPSAIEKERREERTNGKNASRIGYKITLPSLH</sequence>
<accession>A0A2S8F0K3</accession>
<name>A0A2S8F0K3_9BACT</name>
<dbReference type="Proteomes" id="UP000240009">
    <property type="component" value="Unassembled WGS sequence"/>
</dbReference>
<organism evidence="1 2">
    <name type="scientific">Blastopirellula marina</name>
    <dbReference type="NCBI Taxonomy" id="124"/>
    <lineage>
        <taxon>Bacteria</taxon>
        <taxon>Pseudomonadati</taxon>
        <taxon>Planctomycetota</taxon>
        <taxon>Planctomycetia</taxon>
        <taxon>Pirellulales</taxon>
        <taxon>Pirellulaceae</taxon>
        <taxon>Blastopirellula</taxon>
    </lineage>
</organism>